<organism evidence="3 4">
    <name type="scientific">Physocladia obscura</name>
    <dbReference type="NCBI Taxonomy" id="109957"/>
    <lineage>
        <taxon>Eukaryota</taxon>
        <taxon>Fungi</taxon>
        <taxon>Fungi incertae sedis</taxon>
        <taxon>Chytridiomycota</taxon>
        <taxon>Chytridiomycota incertae sedis</taxon>
        <taxon>Chytridiomycetes</taxon>
        <taxon>Chytridiales</taxon>
        <taxon>Chytriomycetaceae</taxon>
        <taxon>Physocladia</taxon>
    </lineage>
</organism>
<protein>
    <submittedName>
        <fullName evidence="3">Uncharacterized protein</fullName>
    </submittedName>
</protein>
<comment type="caution">
    <text evidence="3">The sequence shown here is derived from an EMBL/GenBank/DDBJ whole genome shotgun (WGS) entry which is preliminary data.</text>
</comment>
<dbReference type="Pfam" id="PF11312">
    <property type="entry name" value="Methyltransf_34"/>
    <property type="match status" value="1"/>
</dbReference>
<dbReference type="EMBL" id="JADGJH010001541">
    <property type="protein sequence ID" value="KAJ3112448.1"/>
    <property type="molecule type" value="Genomic_DNA"/>
</dbReference>
<dbReference type="Proteomes" id="UP001211907">
    <property type="component" value="Unassembled WGS sequence"/>
</dbReference>
<evidence type="ECO:0000256" key="1">
    <source>
        <dbReference type="SAM" id="MobiDB-lite"/>
    </source>
</evidence>
<gene>
    <name evidence="3" type="ORF">HK100_002339</name>
</gene>
<reference evidence="3" key="1">
    <citation type="submission" date="2020-05" db="EMBL/GenBank/DDBJ databases">
        <title>Phylogenomic resolution of chytrid fungi.</title>
        <authorList>
            <person name="Stajich J.E."/>
            <person name="Amses K."/>
            <person name="Simmons R."/>
            <person name="Seto K."/>
            <person name="Myers J."/>
            <person name="Bonds A."/>
            <person name="Quandt C.A."/>
            <person name="Barry K."/>
            <person name="Liu P."/>
            <person name="Grigoriev I."/>
            <person name="Longcore J.E."/>
            <person name="James T.Y."/>
        </authorList>
    </citation>
    <scope>NUCLEOTIDE SEQUENCE</scope>
    <source>
        <strain evidence="3">JEL0513</strain>
    </source>
</reference>
<evidence type="ECO:0000313" key="3">
    <source>
        <dbReference type="EMBL" id="KAJ3112448.1"/>
    </source>
</evidence>
<proteinExistence type="predicted"/>
<dbReference type="InterPro" id="IPR021463">
    <property type="entry name" value="Methyltransf_34"/>
</dbReference>
<feature type="chain" id="PRO_5042286846" evidence="2">
    <location>
        <begin position="18"/>
        <end position="299"/>
    </location>
</feature>
<feature type="region of interest" description="Disordered" evidence="1">
    <location>
        <begin position="236"/>
        <end position="286"/>
    </location>
</feature>
<keyword evidence="2" id="KW-0732">Signal</keyword>
<feature type="non-terminal residue" evidence="3">
    <location>
        <position position="299"/>
    </location>
</feature>
<feature type="compositionally biased region" description="Low complexity" evidence="1">
    <location>
        <begin position="272"/>
        <end position="286"/>
    </location>
</feature>
<sequence>MATESLILSVFAAGCASTLDAQAEFRMKLHTIKKLFVQRDYLRIFTDASLLAAYVADYSPSRALAYRAMLAASPSLSAALLSPSASSINIYAIGAGSGAELVAITTFVAENRPPIQPSNHSANNSNINITLHCQDIADYSSAIAPIRAALAAKFNPSIFFESSVFDILSTETVHIAEKTARISAADFITAFFLLNELLANSKRDFVTFVKLLVAEMKPGALLVVVDSAGSFSEVEITTQSSSPSPSLSSSLASSKIKSTDSHDNHYKKKRASSSSPVPQQQQYSSSPTYMVYQLLDAIQ</sequence>
<keyword evidence="4" id="KW-1185">Reference proteome</keyword>
<accession>A0AAD5XE99</accession>
<evidence type="ECO:0000313" key="4">
    <source>
        <dbReference type="Proteomes" id="UP001211907"/>
    </source>
</evidence>
<feature type="compositionally biased region" description="Low complexity" evidence="1">
    <location>
        <begin position="240"/>
        <end position="254"/>
    </location>
</feature>
<evidence type="ECO:0000256" key="2">
    <source>
        <dbReference type="SAM" id="SignalP"/>
    </source>
</evidence>
<feature type="signal peptide" evidence="2">
    <location>
        <begin position="1"/>
        <end position="17"/>
    </location>
</feature>
<dbReference type="AlphaFoldDB" id="A0AAD5XE99"/>
<name>A0AAD5XE99_9FUNG</name>